<proteinExistence type="predicted"/>
<gene>
    <name evidence="1" type="ORF">RHSP_06327</name>
</gene>
<accession>N6U5R6</accession>
<dbReference type="STRING" id="363754.RHSP_06327"/>
<sequence length="331" mass="36347">MLELLEHAPELVDIFLGDDGHRHIDDRVDLIALFHLDERFDGRLALAGRILLNNGRDPTLIDAFDRLLGQIPAEDLDATRFALAGDRRNGTEECRLAGRIKRCHVGIGGDEIFRCTERDILDVLAVHGIEEVDLLAASLYRRLEAVKALVLDKGIKCADDADFGATAHLALDVIGIEFTDLPARLGIVDAHEGDVVTVWNLRIDGDDRDAGLLGGGDCRLDAVHVDGNQYDAVNLLGDVVLDGVVLRARHVVGIEDDEIGASLLCRLLGAIIDLIEEEGLLVDRYQSERIRRHSASAAGKCDGCAKRATEQVFLKTHDRSPCFWIAWGVFK</sequence>
<dbReference type="EMBL" id="AQHN01000083">
    <property type="protein sequence ID" value="ENN85598.1"/>
    <property type="molecule type" value="Genomic_DNA"/>
</dbReference>
<evidence type="ECO:0000313" key="2">
    <source>
        <dbReference type="Proteomes" id="UP000012429"/>
    </source>
</evidence>
<dbReference type="Proteomes" id="UP000012429">
    <property type="component" value="Unassembled WGS sequence"/>
</dbReference>
<dbReference type="AlphaFoldDB" id="N6U5R6"/>
<evidence type="ECO:0000313" key="1">
    <source>
        <dbReference type="EMBL" id="ENN85598.1"/>
    </source>
</evidence>
<comment type="caution">
    <text evidence="1">The sequence shown here is derived from an EMBL/GenBank/DDBJ whole genome shotgun (WGS) entry which is preliminary data.</text>
</comment>
<name>N6U5R6_9HYPH</name>
<reference evidence="1 2" key="1">
    <citation type="journal article" date="2012" name="BMC Genomics">
        <title>Genomic basis of broad host range and environmental adaptability of Rhizobium tropici CIAT 899 and Rhizobium sp. PRF 81 which are used in inoculants for common bean (Phaseolus vulgaris L.).</title>
        <authorList>
            <person name="Ormeno-Orrillo E."/>
            <person name="Menna P."/>
            <person name="Almeida L.G."/>
            <person name="Ollero F.J."/>
            <person name="Nicolas M.F."/>
            <person name="Pains Rodrigues E."/>
            <person name="Shigueyoshi Nakatani A."/>
            <person name="Silva Batista J.S."/>
            <person name="Oliveira Chueire L.M."/>
            <person name="Souza R.C."/>
            <person name="Ribeiro Vasconcelos A.T."/>
            <person name="Megias M."/>
            <person name="Hungria M."/>
            <person name="Martinez-Romero E."/>
        </authorList>
    </citation>
    <scope>NUCLEOTIDE SEQUENCE [LARGE SCALE GENOMIC DNA]</scope>
    <source>
        <strain evidence="1 2">PRF 81</strain>
    </source>
</reference>
<organism evidence="1 2">
    <name type="scientific">Rhizobium freirei PRF 81</name>
    <dbReference type="NCBI Taxonomy" id="363754"/>
    <lineage>
        <taxon>Bacteria</taxon>
        <taxon>Pseudomonadati</taxon>
        <taxon>Pseudomonadota</taxon>
        <taxon>Alphaproteobacteria</taxon>
        <taxon>Hyphomicrobiales</taxon>
        <taxon>Rhizobiaceae</taxon>
        <taxon>Rhizobium/Agrobacterium group</taxon>
        <taxon>Rhizobium</taxon>
    </lineage>
</organism>
<protein>
    <submittedName>
        <fullName evidence="1">Uncharacterized protein</fullName>
    </submittedName>
</protein>
<keyword evidence="2" id="KW-1185">Reference proteome</keyword>